<feature type="transmembrane region" description="Helical" evidence="1">
    <location>
        <begin position="41"/>
        <end position="60"/>
    </location>
</feature>
<keyword evidence="1" id="KW-1133">Transmembrane helix</keyword>
<evidence type="ECO:0008006" key="4">
    <source>
        <dbReference type="Google" id="ProtNLM"/>
    </source>
</evidence>
<dbReference type="RefSeq" id="WP_056943158.1">
    <property type="nucleotide sequence ID" value="NZ_AZCX01000014.1"/>
</dbReference>
<gene>
    <name evidence="2" type="ORF">FC96_GL000838</name>
</gene>
<dbReference type="OrthoDB" id="2294210at2"/>
<comment type="caution">
    <text evidence="2">The sequence shown here is derived from an EMBL/GenBank/DDBJ whole genome shotgun (WGS) entry which is preliminary data.</text>
</comment>
<dbReference type="EMBL" id="AZCX01000014">
    <property type="protein sequence ID" value="KRK46947.1"/>
    <property type="molecule type" value="Genomic_DNA"/>
</dbReference>
<evidence type="ECO:0000256" key="1">
    <source>
        <dbReference type="SAM" id="Phobius"/>
    </source>
</evidence>
<dbReference type="PATRIC" id="fig|1302272.5.peg.838"/>
<evidence type="ECO:0000313" key="3">
    <source>
        <dbReference type="Proteomes" id="UP000050911"/>
    </source>
</evidence>
<keyword evidence="1" id="KW-0472">Membrane</keyword>
<organism evidence="2 3">
    <name type="scientific">Secundilactobacillus kimchicus JCM 15530</name>
    <dbReference type="NCBI Taxonomy" id="1302272"/>
    <lineage>
        <taxon>Bacteria</taxon>
        <taxon>Bacillati</taxon>
        <taxon>Bacillota</taxon>
        <taxon>Bacilli</taxon>
        <taxon>Lactobacillales</taxon>
        <taxon>Lactobacillaceae</taxon>
        <taxon>Secundilactobacillus</taxon>
    </lineage>
</organism>
<dbReference type="Proteomes" id="UP000050911">
    <property type="component" value="Unassembled WGS sequence"/>
</dbReference>
<dbReference type="STRING" id="1302272.FC96_GL000838"/>
<proteinExistence type="predicted"/>
<dbReference type="AlphaFoldDB" id="A0A0R1HR35"/>
<evidence type="ECO:0000313" key="2">
    <source>
        <dbReference type="EMBL" id="KRK46947.1"/>
    </source>
</evidence>
<protein>
    <recommendedName>
        <fullName evidence="4">Integral membrane protein</fullName>
    </recommendedName>
</protein>
<name>A0A0R1HR35_9LACO</name>
<reference evidence="2 3" key="1">
    <citation type="journal article" date="2015" name="Genome Announc.">
        <title>Expanding the biotechnology potential of lactobacilli through comparative genomics of 213 strains and associated genera.</title>
        <authorList>
            <person name="Sun Z."/>
            <person name="Harris H.M."/>
            <person name="McCann A."/>
            <person name="Guo C."/>
            <person name="Argimon S."/>
            <person name="Zhang W."/>
            <person name="Yang X."/>
            <person name="Jeffery I.B."/>
            <person name="Cooney J.C."/>
            <person name="Kagawa T.F."/>
            <person name="Liu W."/>
            <person name="Song Y."/>
            <person name="Salvetti E."/>
            <person name="Wrobel A."/>
            <person name="Rasinkangas P."/>
            <person name="Parkhill J."/>
            <person name="Rea M.C."/>
            <person name="O'Sullivan O."/>
            <person name="Ritari J."/>
            <person name="Douillard F.P."/>
            <person name="Paul Ross R."/>
            <person name="Yang R."/>
            <person name="Briner A.E."/>
            <person name="Felis G.E."/>
            <person name="de Vos W.M."/>
            <person name="Barrangou R."/>
            <person name="Klaenhammer T.R."/>
            <person name="Caufield P.W."/>
            <person name="Cui Y."/>
            <person name="Zhang H."/>
            <person name="O'Toole P.W."/>
        </authorList>
    </citation>
    <scope>NUCLEOTIDE SEQUENCE [LARGE SCALE GENOMIC DNA]</scope>
    <source>
        <strain evidence="2 3">JCM 15530</strain>
    </source>
</reference>
<feature type="transmembrane region" description="Helical" evidence="1">
    <location>
        <begin position="101"/>
        <end position="121"/>
    </location>
</feature>
<keyword evidence="3" id="KW-1185">Reference proteome</keyword>
<feature type="transmembrane region" description="Helical" evidence="1">
    <location>
        <begin position="67"/>
        <end position="89"/>
    </location>
</feature>
<keyword evidence="1" id="KW-0812">Transmembrane</keyword>
<accession>A0A0R1HR35</accession>
<sequence>MLKKQLMMWGIVSWGLFTAVNLAMSLPLVRLSHGQSTMLDFWKVTAISLVLYLLPLIWGAAGHNSGFYILGLVIAVYTIATANVIIAMVTGSSATMLIKTAMIVGAVVVIGVNLYWLILGFRYRKTLDEKRDDALYHKLNERHNDKQKEVK</sequence>